<reference evidence="6" key="1">
    <citation type="journal article" date="2019" name="Int. J. Syst. Evol. Microbiol.">
        <title>The Global Catalogue of Microorganisms (GCM) 10K type strain sequencing project: providing services to taxonomists for standard genome sequencing and annotation.</title>
        <authorList>
            <consortium name="The Broad Institute Genomics Platform"/>
            <consortium name="The Broad Institute Genome Sequencing Center for Infectious Disease"/>
            <person name="Wu L."/>
            <person name="Ma J."/>
        </authorList>
    </citation>
    <scope>NUCLEOTIDE SEQUENCE [LARGE SCALE GENOMIC DNA]</scope>
    <source>
        <strain evidence="6">JCM 17688</strain>
    </source>
</reference>
<evidence type="ECO:0000256" key="3">
    <source>
        <dbReference type="SAM" id="Phobius"/>
    </source>
</evidence>
<feature type="compositionally biased region" description="Low complexity" evidence="2">
    <location>
        <begin position="318"/>
        <end position="353"/>
    </location>
</feature>
<feature type="region of interest" description="Disordered" evidence="2">
    <location>
        <begin position="245"/>
        <end position="501"/>
    </location>
</feature>
<evidence type="ECO:0000313" key="5">
    <source>
        <dbReference type="EMBL" id="GAA4384552.1"/>
    </source>
</evidence>
<feature type="compositionally biased region" description="Low complexity" evidence="2">
    <location>
        <begin position="391"/>
        <end position="407"/>
    </location>
</feature>
<gene>
    <name evidence="5" type="ORF">GCM10023147_05110</name>
</gene>
<evidence type="ECO:0000256" key="2">
    <source>
        <dbReference type="SAM" id="MobiDB-lite"/>
    </source>
</evidence>
<accession>A0ABP8J3U7</accession>
<feature type="transmembrane region" description="Helical" evidence="3">
    <location>
        <begin position="30"/>
        <end position="51"/>
    </location>
</feature>
<keyword evidence="3" id="KW-1133">Transmembrane helix</keyword>
<keyword evidence="1" id="KW-0175">Coiled coil</keyword>
<dbReference type="Pfam" id="PF20570">
    <property type="entry name" value="DUF6779"/>
    <property type="match status" value="1"/>
</dbReference>
<keyword evidence="3" id="KW-0472">Membrane</keyword>
<feature type="compositionally biased region" description="Low complexity" evidence="2">
    <location>
        <begin position="274"/>
        <end position="290"/>
    </location>
</feature>
<feature type="coiled-coil region" evidence="1">
    <location>
        <begin position="95"/>
        <end position="122"/>
    </location>
</feature>
<keyword evidence="3" id="KW-0812">Transmembrane</keyword>
<evidence type="ECO:0000259" key="4">
    <source>
        <dbReference type="Pfam" id="PF20570"/>
    </source>
</evidence>
<comment type="caution">
    <text evidence="5">The sequence shown here is derived from an EMBL/GenBank/DDBJ whole genome shotgun (WGS) entry which is preliminary data.</text>
</comment>
<dbReference type="Proteomes" id="UP001500635">
    <property type="component" value="Unassembled WGS sequence"/>
</dbReference>
<evidence type="ECO:0000256" key="1">
    <source>
        <dbReference type="SAM" id="Coils"/>
    </source>
</evidence>
<protein>
    <recommendedName>
        <fullName evidence="4">DUF6779 domain-containing protein</fullName>
    </recommendedName>
</protein>
<sequence length="501" mass="54219">MGQLMLAAIIVLAVIGTVLSVFVDSEPWGAISLILLIWGLVIAAFLIARYLRDLRAADAKERDLKLVYDLQLEREITARREYELTLERDLRADLRAEANAELDSLKSEVLALRANLEELLGRDLGPSYAELYATAQRRALAEAAASSGVFEDDDRVRAQQDFESMHRAHVASGENLAAGGDDFDSYYGSDGGAGGDVTEFADDFHDDDAADEPIDAEHALIGHDGGPGDESPTTVFQAVVDEPVQRAQAPSRDETRIMETVVETESVEQEEAGGRPSSGRRFGFGFGRSRQAAPEPEPVDIEPVEDFVPPPAQRGFAAERGYQGRQAQQGYPPQRSQGQQGQPAQQPWQGQPGYSAGPGYPAQPGWDQPPAEQVWQQAPTQGRWAHPDQRYPAAAAYPTGPAQQYAPDESVAEQVPAEEPARQDGGHEGWENALEWGRAGGRSSGAEQDRTEPDQAAEPAAEGHDPVNGQHSSGSTVAELIARMNAGTERTAGRRRHGDDV</sequence>
<proteinExistence type="predicted"/>
<feature type="compositionally biased region" description="Basic and acidic residues" evidence="2">
    <location>
        <begin position="419"/>
        <end position="430"/>
    </location>
</feature>
<dbReference type="EMBL" id="BAABFR010000005">
    <property type="protein sequence ID" value="GAA4384552.1"/>
    <property type="molecule type" value="Genomic_DNA"/>
</dbReference>
<name>A0ABP8J3U7_9ACTN</name>
<dbReference type="InterPro" id="IPR046706">
    <property type="entry name" value="DUF6779"/>
</dbReference>
<feature type="domain" description="DUF6779" evidence="4">
    <location>
        <begin position="31"/>
        <end position="137"/>
    </location>
</feature>
<evidence type="ECO:0000313" key="6">
    <source>
        <dbReference type="Proteomes" id="UP001500635"/>
    </source>
</evidence>
<organism evidence="5 6">
    <name type="scientific">Tsukamurella soli</name>
    <dbReference type="NCBI Taxonomy" id="644556"/>
    <lineage>
        <taxon>Bacteria</taxon>
        <taxon>Bacillati</taxon>
        <taxon>Actinomycetota</taxon>
        <taxon>Actinomycetes</taxon>
        <taxon>Mycobacteriales</taxon>
        <taxon>Tsukamurellaceae</taxon>
        <taxon>Tsukamurella</taxon>
    </lineage>
</organism>
<keyword evidence="6" id="KW-1185">Reference proteome</keyword>